<sequence>MNTANLQLEGVLMAMAALCRLMREQGLATGDQIDGVMEEAERALKDDKLRPAAVSAANVEAALFPLRFLREANRRSDDPEHVAFSGIATAVGQARRQPAAADNGQ</sequence>
<gene>
    <name evidence="1" type="ORF">NTH_01350</name>
</gene>
<organism evidence="1 2">
    <name type="scientific">Nitratireductor thuwali</name>
    <dbReference type="NCBI Taxonomy" id="2267699"/>
    <lineage>
        <taxon>Bacteria</taxon>
        <taxon>Pseudomonadati</taxon>
        <taxon>Pseudomonadota</taxon>
        <taxon>Alphaproteobacteria</taxon>
        <taxon>Hyphomicrobiales</taxon>
        <taxon>Phyllobacteriaceae</taxon>
        <taxon>Nitratireductor</taxon>
    </lineage>
</organism>
<keyword evidence="2" id="KW-1185">Reference proteome</keyword>
<accession>A0ABY5MIL7</accession>
<dbReference type="RefSeq" id="WP_338529287.1">
    <property type="nucleotide sequence ID" value="NZ_CP030941.1"/>
</dbReference>
<evidence type="ECO:0000313" key="2">
    <source>
        <dbReference type="Proteomes" id="UP001342418"/>
    </source>
</evidence>
<protein>
    <submittedName>
        <fullName evidence="1">Uncharacterized protein</fullName>
    </submittedName>
</protein>
<reference evidence="1 2" key="1">
    <citation type="submission" date="2018-07" db="EMBL/GenBank/DDBJ databases">
        <title>Genome sequence of Nitratireductor thuwali#1536.</title>
        <authorList>
            <person name="Michoud G."/>
            <person name="Merlino G."/>
            <person name="Sefrji F.O."/>
            <person name="Daffonchio D."/>
        </authorList>
    </citation>
    <scope>NUCLEOTIDE SEQUENCE [LARGE SCALE GENOMIC DNA]</scope>
    <source>
        <strain evidence="2">Nit1536</strain>
    </source>
</reference>
<evidence type="ECO:0000313" key="1">
    <source>
        <dbReference type="EMBL" id="UUP16900.1"/>
    </source>
</evidence>
<dbReference type="Proteomes" id="UP001342418">
    <property type="component" value="Chromosome"/>
</dbReference>
<proteinExistence type="predicted"/>
<name>A0ABY5MIL7_9HYPH</name>
<dbReference type="EMBL" id="CP030941">
    <property type="protein sequence ID" value="UUP16900.1"/>
    <property type="molecule type" value="Genomic_DNA"/>
</dbReference>